<name>A0ABV4Y9R1_9CYAN</name>
<proteinExistence type="predicted"/>
<accession>A0ABV4Y9R1</accession>
<comment type="caution">
    <text evidence="1">The sequence shown here is derived from an EMBL/GenBank/DDBJ whole genome shotgun (WGS) entry which is preliminary data.</text>
</comment>
<dbReference type="EMBL" id="JBHFNS010000041">
    <property type="protein sequence ID" value="MFB2935418.1"/>
    <property type="molecule type" value="Genomic_DNA"/>
</dbReference>
<protein>
    <submittedName>
        <fullName evidence="1">Uncharacterized protein</fullName>
    </submittedName>
</protein>
<keyword evidence="2" id="KW-1185">Reference proteome</keyword>
<gene>
    <name evidence="1" type="ORF">ACE1B6_09075</name>
</gene>
<evidence type="ECO:0000313" key="2">
    <source>
        <dbReference type="Proteomes" id="UP001576776"/>
    </source>
</evidence>
<organism evidence="1 2">
    <name type="scientific">Floridaenema fluviatile BLCC-F154</name>
    <dbReference type="NCBI Taxonomy" id="3153640"/>
    <lineage>
        <taxon>Bacteria</taxon>
        <taxon>Bacillati</taxon>
        <taxon>Cyanobacteriota</taxon>
        <taxon>Cyanophyceae</taxon>
        <taxon>Oscillatoriophycideae</taxon>
        <taxon>Aerosakkonematales</taxon>
        <taxon>Aerosakkonemataceae</taxon>
        <taxon>Floridanema</taxon>
        <taxon>Floridanema fluviatile</taxon>
    </lineage>
</organism>
<dbReference type="Proteomes" id="UP001576776">
    <property type="component" value="Unassembled WGS sequence"/>
</dbReference>
<evidence type="ECO:0000313" key="1">
    <source>
        <dbReference type="EMBL" id="MFB2935418.1"/>
    </source>
</evidence>
<dbReference type="RefSeq" id="WP_413256933.1">
    <property type="nucleotide sequence ID" value="NZ_JBHFNS010000041.1"/>
</dbReference>
<sequence>MSLNKLIAGVAIAGLTVVTTIPTVASFAVERGSSQIETQQYAQRRDNWDRYAQNRRFCYYVRRGRRLFYCCRQRYWNGRFYEWRTFCRPVRG</sequence>
<reference evidence="1 2" key="1">
    <citation type="submission" date="2024-09" db="EMBL/GenBank/DDBJ databases">
        <title>Floridaenema gen nov. (Aerosakkonemataceae, Aerosakkonematales ord. nov., Cyanobacteria) from benthic tropical and subtropical fresh waters, with the description of four new species.</title>
        <authorList>
            <person name="Moretto J.A."/>
            <person name="Berthold D.E."/>
            <person name="Lefler F.W."/>
            <person name="Huang I.-S."/>
            <person name="Laughinghouse H. IV."/>
        </authorList>
    </citation>
    <scope>NUCLEOTIDE SEQUENCE [LARGE SCALE GENOMIC DNA]</scope>
    <source>
        <strain evidence="1 2">BLCC-F154</strain>
    </source>
</reference>